<feature type="domain" description="DNA mimic protein DMP19 C-terminal" evidence="1">
    <location>
        <begin position="35"/>
        <end position="147"/>
    </location>
</feature>
<dbReference type="EMBL" id="BAAAFH010000003">
    <property type="protein sequence ID" value="GAA0873938.1"/>
    <property type="molecule type" value="Genomic_DNA"/>
</dbReference>
<dbReference type="Proteomes" id="UP001501126">
    <property type="component" value="Unassembled WGS sequence"/>
</dbReference>
<name>A0ABN1ML39_9FLAO</name>
<proteinExistence type="predicted"/>
<reference evidence="2 3" key="1">
    <citation type="journal article" date="2019" name="Int. J. Syst. Evol. Microbiol.">
        <title>The Global Catalogue of Microorganisms (GCM) 10K type strain sequencing project: providing services to taxonomists for standard genome sequencing and annotation.</title>
        <authorList>
            <consortium name="The Broad Institute Genomics Platform"/>
            <consortium name="The Broad Institute Genome Sequencing Center for Infectious Disease"/>
            <person name="Wu L."/>
            <person name="Ma J."/>
        </authorList>
    </citation>
    <scope>NUCLEOTIDE SEQUENCE [LARGE SCALE GENOMIC DNA]</scope>
    <source>
        <strain evidence="2 3">JCM 16083</strain>
    </source>
</reference>
<evidence type="ECO:0000313" key="3">
    <source>
        <dbReference type="Proteomes" id="UP001501126"/>
    </source>
</evidence>
<dbReference type="Pfam" id="PF14300">
    <property type="entry name" value="DMP19"/>
    <property type="match status" value="1"/>
</dbReference>
<dbReference type="InterPro" id="IPR025402">
    <property type="entry name" value="DMP19_C"/>
</dbReference>
<dbReference type="RefSeq" id="WP_343784481.1">
    <property type="nucleotide sequence ID" value="NZ_BAAAFH010000003.1"/>
</dbReference>
<organism evidence="2 3">
    <name type="scientific">Wandonia haliotis</name>
    <dbReference type="NCBI Taxonomy" id="574963"/>
    <lineage>
        <taxon>Bacteria</taxon>
        <taxon>Pseudomonadati</taxon>
        <taxon>Bacteroidota</taxon>
        <taxon>Flavobacteriia</taxon>
        <taxon>Flavobacteriales</taxon>
        <taxon>Crocinitomicaceae</taxon>
        <taxon>Wandonia</taxon>
    </lineage>
</organism>
<evidence type="ECO:0000259" key="1">
    <source>
        <dbReference type="Pfam" id="PF14300"/>
    </source>
</evidence>
<keyword evidence="3" id="KW-1185">Reference proteome</keyword>
<sequence>MKQYLEKLKVDNKKEIYELIIDELWDKCEDGRYIDRLNEVEKPLIISQIIQDNINGGGINSFFYNNANSLISQGLVVFQKIGLTKVDDIFQKAIEIYPAKTIPDDLEECRKILEDLPEDNEVDEEWYKLSDEFYQLGEYILNQNLLYVTENIEQF</sequence>
<evidence type="ECO:0000313" key="2">
    <source>
        <dbReference type="EMBL" id="GAA0873938.1"/>
    </source>
</evidence>
<gene>
    <name evidence="2" type="ORF">GCM10009118_03460</name>
</gene>
<protein>
    <recommendedName>
        <fullName evidence="1">DNA mimic protein DMP19 C-terminal domain-containing protein</fullName>
    </recommendedName>
</protein>
<dbReference type="Gene3D" id="1.20.1420.60">
    <property type="match status" value="1"/>
</dbReference>
<comment type="caution">
    <text evidence="2">The sequence shown here is derived from an EMBL/GenBank/DDBJ whole genome shotgun (WGS) entry which is preliminary data.</text>
</comment>
<accession>A0ABN1ML39</accession>